<keyword evidence="4" id="KW-0233">DNA recombination</keyword>
<evidence type="ECO:0000313" key="8">
    <source>
        <dbReference type="EMBL" id="PND36224.1"/>
    </source>
</evidence>
<evidence type="ECO:0000256" key="4">
    <source>
        <dbReference type="ARBA" id="ARBA00023172"/>
    </source>
</evidence>
<protein>
    <submittedName>
        <fullName evidence="8">Integrase/recombinase</fullName>
    </submittedName>
</protein>
<dbReference type="PROSITE" id="PS51898">
    <property type="entry name" value="TYR_RECOMBINASE"/>
    <property type="match status" value="1"/>
</dbReference>
<dbReference type="Pfam" id="PF00589">
    <property type="entry name" value="Phage_integrase"/>
    <property type="match status" value="1"/>
</dbReference>
<dbReference type="AlphaFoldDB" id="A0A2N8KRY6"/>
<dbReference type="EMBL" id="POSP01000004">
    <property type="protein sequence ID" value="PND36224.1"/>
    <property type="molecule type" value="Genomic_DNA"/>
</dbReference>
<dbReference type="CDD" id="cd01193">
    <property type="entry name" value="INT_IntI_C"/>
    <property type="match status" value="1"/>
</dbReference>
<evidence type="ECO:0000259" key="6">
    <source>
        <dbReference type="PROSITE" id="PS51898"/>
    </source>
</evidence>
<dbReference type="NCBIfam" id="NF011946">
    <property type="entry name" value="PRK15417.1"/>
    <property type="match status" value="1"/>
</dbReference>
<dbReference type="PANTHER" id="PTHR30349">
    <property type="entry name" value="PHAGE INTEGRASE-RELATED"/>
    <property type="match status" value="1"/>
</dbReference>
<reference evidence="8 9" key="1">
    <citation type="submission" date="2018-01" db="EMBL/GenBank/DDBJ databases">
        <title>Draft genome sequence of Paucibacter aquatile CR182 isolated from freshwater of the Nakdong River.</title>
        <authorList>
            <person name="Choi A."/>
            <person name="Chung E.J."/>
        </authorList>
    </citation>
    <scope>NUCLEOTIDE SEQUENCE [LARGE SCALE GENOMIC DNA]</scope>
    <source>
        <strain evidence="8 9">CR182</strain>
    </source>
</reference>
<dbReference type="Gene3D" id="1.10.150.130">
    <property type="match status" value="1"/>
</dbReference>
<dbReference type="GO" id="GO:0015074">
    <property type="term" value="P:DNA integration"/>
    <property type="evidence" value="ECO:0007669"/>
    <property type="project" value="UniProtKB-KW"/>
</dbReference>
<dbReference type="PANTHER" id="PTHR30349:SF64">
    <property type="entry name" value="PROPHAGE INTEGRASE INTD-RELATED"/>
    <property type="match status" value="1"/>
</dbReference>
<dbReference type="SUPFAM" id="SSF56349">
    <property type="entry name" value="DNA breaking-rejoining enzymes"/>
    <property type="match status" value="1"/>
</dbReference>
<evidence type="ECO:0000256" key="3">
    <source>
        <dbReference type="ARBA" id="ARBA00023125"/>
    </source>
</evidence>
<gene>
    <name evidence="8" type="ORF">C1O66_21170</name>
</gene>
<dbReference type="InterPro" id="IPR011946">
    <property type="entry name" value="Integrase_integron-type"/>
</dbReference>
<evidence type="ECO:0000256" key="5">
    <source>
        <dbReference type="PROSITE-ProRule" id="PRU01248"/>
    </source>
</evidence>
<dbReference type="Pfam" id="PF13495">
    <property type="entry name" value="Phage_int_SAM_4"/>
    <property type="match status" value="1"/>
</dbReference>
<organism evidence="8 9">
    <name type="scientific">Kinneretia aquatilis</name>
    <dbReference type="NCBI Taxonomy" id="2070761"/>
    <lineage>
        <taxon>Bacteria</taxon>
        <taxon>Pseudomonadati</taxon>
        <taxon>Pseudomonadota</taxon>
        <taxon>Betaproteobacteria</taxon>
        <taxon>Burkholderiales</taxon>
        <taxon>Sphaerotilaceae</taxon>
        <taxon>Roseateles</taxon>
    </lineage>
</organism>
<evidence type="ECO:0000313" key="9">
    <source>
        <dbReference type="Proteomes" id="UP000235916"/>
    </source>
</evidence>
<evidence type="ECO:0000259" key="7">
    <source>
        <dbReference type="PROSITE" id="PS51900"/>
    </source>
</evidence>
<keyword evidence="9" id="KW-1185">Reference proteome</keyword>
<dbReference type="GO" id="GO:0003677">
    <property type="term" value="F:DNA binding"/>
    <property type="evidence" value="ECO:0007669"/>
    <property type="project" value="UniProtKB-UniRule"/>
</dbReference>
<comment type="similarity">
    <text evidence="1">Belongs to the 'phage' integrase family.</text>
</comment>
<name>A0A2N8KRY6_9BURK</name>
<dbReference type="InterPro" id="IPR011010">
    <property type="entry name" value="DNA_brk_join_enz"/>
</dbReference>
<dbReference type="InterPro" id="IPR013762">
    <property type="entry name" value="Integrase-like_cat_sf"/>
</dbReference>
<feature type="domain" description="Tyr recombinase" evidence="6">
    <location>
        <begin position="103"/>
        <end position="319"/>
    </location>
</feature>
<dbReference type="InterPro" id="IPR050090">
    <property type="entry name" value="Tyrosine_recombinase_XerCD"/>
</dbReference>
<proteinExistence type="inferred from homology"/>
<dbReference type="InterPro" id="IPR010998">
    <property type="entry name" value="Integrase_recombinase_N"/>
</dbReference>
<accession>A0A2N8KRY6</accession>
<dbReference type="GO" id="GO:0006310">
    <property type="term" value="P:DNA recombination"/>
    <property type="evidence" value="ECO:0007669"/>
    <property type="project" value="UniProtKB-KW"/>
</dbReference>
<feature type="domain" description="Core-binding (CB)" evidence="7">
    <location>
        <begin position="5"/>
        <end position="85"/>
    </location>
</feature>
<sequence>MPRPIKLLDQLRERVRLLHYSRSTEQAYVYWSRAFIRFHGMRHPREMGGAEVEAYLTHLASDRGLAPSSHRQALSALLFLYGQVLGLQLPWMKDIGRPVPKRRLPVVLSMGEVSSVLQAMEGEHQLLAQLLYGTGMRISEALGLRVKDLDFAQGAIYVRQGKGAKDRVVMLPTSLAAALRDQLARIRPIWWGDVEAGQAGVDLPYALERKYPRAGSSWAWFWVFPQAQLSTDPRSGVIRRHHLYAETFQRAFKRAIKAARISKPATPHTLRHCFATHLLQTGYDIRTVQELLGHADVATTMIYTHVLKLGGGAVRSPMDCLPRQLREPQPLYRVVLRSNLHRGIGHDQFALLH</sequence>
<dbReference type="NCBIfam" id="TIGR02249">
    <property type="entry name" value="integrase_gron"/>
    <property type="match status" value="1"/>
</dbReference>
<dbReference type="Proteomes" id="UP000235916">
    <property type="component" value="Unassembled WGS sequence"/>
</dbReference>
<comment type="caution">
    <text evidence="8">The sequence shown here is derived from an EMBL/GenBank/DDBJ whole genome shotgun (WGS) entry which is preliminary data.</text>
</comment>
<keyword evidence="3 5" id="KW-0238">DNA-binding</keyword>
<dbReference type="PROSITE" id="PS51900">
    <property type="entry name" value="CB"/>
    <property type="match status" value="1"/>
</dbReference>
<evidence type="ECO:0000256" key="2">
    <source>
        <dbReference type="ARBA" id="ARBA00022908"/>
    </source>
</evidence>
<keyword evidence="2" id="KW-0229">DNA integration</keyword>
<evidence type="ECO:0000256" key="1">
    <source>
        <dbReference type="ARBA" id="ARBA00008857"/>
    </source>
</evidence>
<dbReference type="OrthoDB" id="9801717at2"/>
<dbReference type="InterPro" id="IPR044068">
    <property type="entry name" value="CB"/>
</dbReference>
<dbReference type="InterPro" id="IPR002104">
    <property type="entry name" value="Integrase_catalytic"/>
</dbReference>
<dbReference type="Gene3D" id="1.10.443.10">
    <property type="entry name" value="Intergrase catalytic core"/>
    <property type="match status" value="1"/>
</dbReference>
<dbReference type="InterPro" id="IPR004107">
    <property type="entry name" value="Integrase_SAM-like_N"/>
</dbReference>